<feature type="domain" description="DUF4378" evidence="2">
    <location>
        <begin position="242"/>
        <end position="340"/>
    </location>
</feature>
<name>A0A2R6RNA8_ACTCC</name>
<dbReference type="OMA" id="QFMGPLQ"/>
<sequence length="358" mass="39969">MAASSKPAIVKQLGELLQEKQEPFILEIYLLERGYLKNLNPNTSFRCCSSNSSSFLKRSASLGLSRRRKVIPNCSKIVKAVFNKLVSVSSNQKLKNSASGKGNSSVGDREKAESDRFSSASSTTVFHSCSESDAEDGPNSVHKDSDGCLASKFCNLVQEKEVVTDRKLQWRSREEDSKELSPVSVLEGIPSNEDSPLHDNRHNKNAKTRDNIYAFSFSKSIFQTSADELKGSDPSSQYIIDKRDLQQSKQLLFDCVRELVETGGWKNRRRQQLVELPRPEELGKLLCEDIRTWSKLSGNETNTTQLLNSDLAASVGEWSDFEAQARVISAEIGDAILEDVNREIVVDMIALVEQHLCE</sequence>
<feature type="compositionally biased region" description="Basic and acidic residues" evidence="1">
    <location>
        <begin position="195"/>
        <end position="205"/>
    </location>
</feature>
<comment type="caution">
    <text evidence="3">The sequence shown here is derived from an EMBL/GenBank/DDBJ whole genome shotgun (WGS) entry which is preliminary data.</text>
</comment>
<dbReference type="PANTHER" id="PTHR37613:SF4">
    <property type="entry name" value="DUF4378 DOMAIN-CONTAINING PROTEIN"/>
    <property type="match status" value="1"/>
</dbReference>
<feature type="compositionally biased region" description="Polar residues" evidence="1">
    <location>
        <begin position="93"/>
        <end position="106"/>
    </location>
</feature>
<evidence type="ECO:0000313" key="3">
    <source>
        <dbReference type="EMBL" id="PSS31503.1"/>
    </source>
</evidence>
<accession>A0A2R6RNA8</accession>
<dbReference type="Gramene" id="PSS31503">
    <property type="protein sequence ID" value="PSS31503"/>
    <property type="gene ID" value="CEY00_Acc04800"/>
</dbReference>
<evidence type="ECO:0000256" key="1">
    <source>
        <dbReference type="SAM" id="MobiDB-lite"/>
    </source>
</evidence>
<protein>
    <submittedName>
        <fullName evidence="3">Dentin sialoprotein</fullName>
    </submittedName>
</protein>
<dbReference type="InterPro" id="IPR025486">
    <property type="entry name" value="DUF4378"/>
</dbReference>
<proteinExistence type="predicted"/>
<feature type="compositionally biased region" description="Basic and acidic residues" evidence="1">
    <location>
        <begin position="107"/>
        <end position="116"/>
    </location>
</feature>
<feature type="non-terminal residue" evidence="3">
    <location>
        <position position="358"/>
    </location>
</feature>
<dbReference type="EMBL" id="NKQK01000004">
    <property type="protein sequence ID" value="PSS31503.1"/>
    <property type="molecule type" value="Genomic_DNA"/>
</dbReference>
<feature type="region of interest" description="Disordered" evidence="1">
    <location>
        <begin position="170"/>
        <end position="205"/>
    </location>
</feature>
<dbReference type="Pfam" id="PF14309">
    <property type="entry name" value="DUF4378"/>
    <property type="match status" value="1"/>
</dbReference>
<reference evidence="4" key="2">
    <citation type="journal article" date="2018" name="BMC Genomics">
        <title>A manually annotated Actinidia chinensis var. chinensis (kiwifruit) genome highlights the challenges associated with draft genomes and gene prediction in plants.</title>
        <authorList>
            <person name="Pilkington S.M."/>
            <person name="Crowhurst R."/>
            <person name="Hilario E."/>
            <person name="Nardozza S."/>
            <person name="Fraser L."/>
            <person name="Peng Y."/>
            <person name="Gunaseelan K."/>
            <person name="Simpson R."/>
            <person name="Tahir J."/>
            <person name="Deroles S.C."/>
            <person name="Templeton K."/>
            <person name="Luo Z."/>
            <person name="Davy M."/>
            <person name="Cheng C."/>
            <person name="McNeilage M."/>
            <person name="Scaglione D."/>
            <person name="Liu Y."/>
            <person name="Zhang Q."/>
            <person name="Datson P."/>
            <person name="De Silva N."/>
            <person name="Gardiner S.E."/>
            <person name="Bassett H."/>
            <person name="Chagne D."/>
            <person name="McCallum J."/>
            <person name="Dzierzon H."/>
            <person name="Deng C."/>
            <person name="Wang Y.Y."/>
            <person name="Barron L."/>
            <person name="Manako K."/>
            <person name="Bowen J."/>
            <person name="Foster T.M."/>
            <person name="Erridge Z.A."/>
            <person name="Tiffin H."/>
            <person name="Waite C.N."/>
            <person name="Davies K.M."/>
            <person name="Grierson E.P."/>
            <person name="Laing W.A."/>
            <person name="Kirk R."/>
            <person name="Chen X."/>
            <person name="Wood M."/>
            <person name="Montefiori M."/>
            <person name="Brummell D.A."/>
            <person name="Schwinn K.E."/>
            <person name="Catanach A."/>
            <person name="Fullerton C."/>
            <person name="Li D."/>
            <person name="Meiyalaghan S."/>
            <person name="Nieuwenhuizen N."/>
            <person name="Read N."/>
            <person name="Prakash R."/>
            <person name="Hunter D."/>
            <person name="Zhang H."/>
            <person name="McKenzie M."/>
            <person name="Knabel M."/>
            <person name="Harris A."/>
            <person name="Allan A.C."/>
            <person name="Gleave A."/>
            <person name="Chen A."/>
            <person name="Janssen B.J."/>
            <person name="Plunkett B."/>
            <person name="Ampomah-Dwamena C."/>
            <person name="Voogd C."/>
            <person name="Leif D."/>
            <person name="Lafferty D."/>
            <person name="Souleyre E.J.F."/>
            <person name="Varkonyi-Gasic E."/>
            <person name="Gambi F."/>
            <person name="Hanley J."/>
            <person name="Yao J.L."/>
            <person name="Cheung J."/>
            <person name="David K.M."/>
            <person name="Warren B."/>
            <person name="Marsh K."/>
            <person name="Snowden K.C."/>
            <person name="Lin-Wang K."/>
            <person name="Brian L."/>
            <person name="Martinez-Sanchez M."/>
            <person name="Wang M."/>
            <person name="Ileperuma N."/>
            <person name="Macnee N."/>
            <person name="Campin R."/>
            <person name="McAtee P."/>
            <person name="Drummond R.S.M."/>
            <person name="Espley R.V."/>
            <person name="Ireland H.S."/>
            <person name="Wu R."/>
            <person name="Atkinson R.G."/>
            <person name="Karunairetnam S."/>
            <person name="Bulley S."/>
            <person name="Chunkath S."/>
            <person name="Hanley Z."/>
            <person name="Storey R."/>
            <person name="Thrimawithana A.H."/>
            <person name="Thomson S."/>
            <person name="David C."/>
            <person name="Testolin R."/>
            <person name="Huang H."/>
            <person name="Hellens R.P."/>
            <person name="Schaffer R.J."/>
        </authorList>
    </citation>
    <scope>NUCLEOTIDE SEQUENCE [LARGE SCALE GENOMIC DNA]</scope>
    <source>
        <strain evidence="4">cv. Red5</strain>
    </source>
</reference>
<feature type="region of interest" description="Disordered" evidence="1">
    <location>
        <begin position="93"/>
        <end position="119"/>
    </location>
</feature>
<evidence type="ECO:0000259" key="2">
    <source>
        <dbReference type="Pfam" id="PF14309"/>
    </source>
</evidence>
<feature type="compositionally biased region" description="Basic and acidic residues" evidence="1">
    <location>
        <begin position="170"/>
        <end position="179"/>
    </location>
</feature>
<reference evidence="3 4" key="1">
    <citation type="submission" date="2017-07" db="EMBL/GenBank/DDBJ databases">
        <title>An improved, manually edited Actinidia chinensis var. chinensis (kiwifruit) genome highlights the challenges associated with draft genomes and gene prediction in plants.</title>
        <authorList>
            <person name="Pilkington S."/>
            <person name="Crowhurst R."/>
            <person name="Hilario E."/>
            <person name="Nardozza S."/>
            <person name="Fraser L."/>
            <person name="Peng Y."/>
            <person name="Gunaseelan K."/>
            <person name="Simpson R."/>
            <person name="Tahir J."/>
            <person name="Deroles S."/>
            <person name="Templeton K."/>
            <person name="Luo Z."/>
            <person name="Davy M."/>
            <person name="Cheng C."/>
            <person name="Mcneilage M."/>
            <person name="Scaglione D."/>
            <person name="Liu Y."/>
            <person name="Zhang Q."/>
            <person name="Datson P."/>
            <person name="De Silva N."/>
            <person name="Gardiner S."/>
            <person name="Bassett H."/>
            <person name="Chagne D."/>
            <person name="Mccallum J."/>
            <person name="Dzierzon H."/>
            <person name="Deng C."/>
            <person name="Wang Y.-Y."/>
            <person name="Barron N."/>
            <person name="Manako K."/>
            <person name="Bowen J."/>
            <person name="Foster T."/>
            <person name="Erridge Z."/>
            <person name="Tiffin H."/>
            <person name="Waite C."/>
            <person name="Davies K."/>
            <person name="Grierson E."/>
            <person name="Laing W."/>
            <person name="Kirk R."/>
            <person name="Chen X."/>
            <person name="Wood M."/>
            <person name="Montefiori M."/>
            <person name="Brummell D."/>
            <person name="Schwinn K."/>
            <person name="Catanach A."/>
            <person name="Fullerton C."/>
            <person name="Li D."/>
            <person name="Meiyalaghan S."/>
            <person name="Nieuwenhuizen N."/>
            <person name="Read N."/>
            <person name="Prakash R."/>
            <person name="Hunter D."/>
            <person name="Zhang H."/>
            <person name="Mckenzie M."/>
            <person name="Knabel M."/>
            <person name="Harris A."/>
            <person name="Allan A."/>
            <person name="Chen A."/>
            <person name="Janssen B."/>
            <person name="Plunkett B."/>
            <person name="Dwamena C."/>
            <person name="Voogd C."/>
            <person name="Leif D."/>
            <person name="Lafferty D."/>
            <person name="Souleyre E."/>
            <person name="Varkonyi-Gasic E."/>
            <person name="Gambi F."/>
            <person name="Hanley J."/>
            <person name="Yao J.-L."/>
            <person name="Cheung J."/>
            <person name="David K."/>
            <person name="Warren B."/>
            <person name="Marsh K."/>
            <person name="Snowden K."/>
            <person name="Lin-Wang K."/>
            <person name="Brian L."/>
            <person name="Martinez-Sanchez M."/>
            <person name="Wang M."/>
            <person name="Ileperuma N."/>
            <person name="Macnee N."/>
            <person name="Campin R."/>
            <person name="Mcatee P."/>
            <person name="Drummond R."/>
            <person name="Espley R."/>
            <person name="Ireland H."/>
            <person name="Wu R."/>
            <person name="Atkinson R."/>
            <person name="Karunairetnam S."/>
            <person name="Bulley S."/>
            <person name="Chunkath S."/>
            <person name="Hanley Z."/>
            <person name="Storey R."/>
            <person name="Thrimawithana A."/>
            <person name="Thomson S."/>
            <person name="David C."/>
            <person name="Testolin R."/>
        </authorList>
    </citation>
    <scope>NUCLEOTIDE SEQUENCE [LARGE SCALE GENOMIC DNA]</scope>
    <source>
        <strain evidence="4">cv. Red5</strain>
        <tissue evidence="3">Young leaf</tissue>
    </source>
</reference>
<dbReference type="PANTHER" id="PTHR37613">
    <property type="entry name" value="DUF4378 DOMAIN PROTEIN"/>
    <property type="match status" value="1"/>
</dbReference>
<evidence type="ECO:0000313" key="4">
    <source>
        <dbReference type="Proteomes" id="UP000241394"/>
    </source>
</evidence>
<dbReference type="OrthoDB" id="691329at2759"/>
<dbReference type="Proteomes" id="UP000241394">
    <property type="component" value="Chromosome LG4"/>
</dbReference>
<dbReference type="InParanoid" id="A0A2R6RNA8"/>
<keyword evidence="4" id="KW-1185">Reference proteome</keyword>
<gene>
    <name evidence="3" type="ORF">CEY00_Acc04800</name>
</gene>
<organism evidence="3 4">
    <name type="scientific">Actinidia chinensis var. chinensis</name>
    <name type="common">Chinese soft-hair kiwi</name>
    <dbReference type="NCBI Taxonomy" id="1590841"/>
    <lineage>
        <taxon>Eukaryota</taxon>
        <taxon>Viridiplantae</taxon>
        <taxon>Streptophyta</taxon>
        <taxon>Embryophyta</taxon>
        <taxon>Tracheophyta</taxon>
        <taxon>Spermatophyta</taxon>
        <taxon>Magnoliopsida</taxon>
        <taxon>eudicotyledons</taxon>
        <taxon>Gunneridae</taxon>
        <taxon>Pentapetalae</taxon>
        <taxon>asterids</taxon>
        <taxon>Ericales</taxon>
        <taxon>Actinidiaceae</taxon>
        <taxon>Actinidia</taxon>
    </lineage>
</organism>
<dbReference type="AlphaFoldDB" id="A0A2R6RNA8"/>